<feature type="signal peptide" evidence="1">
    <location>
        <begin position="1"/>
        <end position="23"/>
    </location>
</feature>
<dbReference type="Pfam" id="PF03724">
    <property type="entry name" value="META"/>
    <property type="match status" value="1"/>
</dbReference>
<reference evidence="3 4" key="1">
    <citation type="submission" date="2020-04" db="EMBL/GenBank/DDBJ databases">
        <title>Flammeovirgaceae bacterium KN852 isolated from deep sea.</title>
        <authorList>
            <person name="Zhang D.-C."/>
        </authorList>
    </citation>
    <scope>NUCLEOTIDE SEQUENCE [LARGE SCALE GENOMIC DNA]</scope>
    <source>
        <strain evidence="3 4">KN852</strain>
    </source>
</reference>
<dbReference type="AlphaFoldDB" id="A0A848IV22"/>
<name>A0A848IV22_9BACT</name>
<dbReference type="InterPro" id="IPR005184">
    <property type="entry name" value="DUF306_Meta_HslJ"/>
</dbReference>
<evidence type="ECO:0000259" key="2">
    <source>
        <dbReference type="Pfam" id="PF03724"/>
    </source>
</evidence>
<keyword evidence="1" id="KW-0732">Signal</keyword>
<feature type="chain" id="PRO_5032332939" evidence="1">
    <location>
        <begin position="24"/>
        <end position="250"/>
    </location>
</feature>
<gene>
    <name evidence="3" type="ORF">HH304_03930</name>
</gene>
<dbReference type="InterPro" id="IPR038670">
    <property type="entry name" value="HslJ-like_sf"/>
</dbReference>
<accession>A0A848IV22</accession>
<sequence>MNYTALKLSVLLLLFISCSPRNESGVNDDNKTINTKIGKVDFEATDSNTWNLLLTFDQNIILKIIDNDEDLEYIFPTNAPIPIQDVNATSYRSKNDEHAINIMIRPEKCLPESNYTVTVQLINNTSNEINSYEGCGNYRGQAAINGVWILNSINGNTISSERKKPNIQFDVANKKVIGYSGCNMYKGNLEIKDSSILLNSLTVTENSCPDDNLEPQYLEFIKSKDLTFNLNSNILTIKGGNQQYIYKRLE</sequence>
<keyword evidence="4" id="KW-1185">Reference proteome</keyword>
<dbReference type="Gene3D" id="2.40.128.270">
    <property type="match status" value="1"/>
</dbReference>
<comment type="caution">
    <text evidence="3">The sequence shown here is derived from an EMBL/GenBank/DDBJ whole genome shotgun (WGS) entry which is preliminary data.</text>
</comment>
<dbReference type="PROSITE" id="PS51257">
    <property type="entry name" value="PROKAR_LIPOPROTEIN"/>
    <property type="match status" value="1"/>
</dbReference>
<evidence type="ECO:0000313" key="3">
    <source>
        <dbReference type="EMBL" id="NMM47536.1"/>
    </source>
</evidence>
<protein>
    <submittedName>
        <fullName evidence="3">META domain-containing protein</fullName>
    </submittedName>
</protein>
<feature type="domain" description="DUF306" evidence="2">
    <location>
        <begin position="143"/>
        <end position="242"/>
    </location>
</feature>
<evidence type="ECO:0000256" key="1">
    <source>
        <dbReference type="SAM" id="SignalP"/>
    </source>
</evidence>
<evidence type="ECO:0000313" key="4">
    <source>
        <dbReference type="Proteomes" id="UP000559010"/>
    </source>
</evidence>
<proteinExistence type="predicted"/>
<dbReference type="RefSeq" id="WP_169678158.1">
    <property type="nucleotide sequence ID" value="NZ_JABBNU010000002.1"/>
</dbReference>
<organism evidence="3 4">
    <name type="scientific">Marinigracilibium pacificum</name>
    <dbReference type="NCBI Taxonomy" id="2729599"/>
    <lineage>
        <taxon>Bacteria</taxon>
        <taxon>Pseudomonadati</taxon>
        <taxon>Bacteroidota</taxon>
        <taxon>Cytophagia</taxon>
        <taxon>Cytophagales</taxon>
        <taxon>Flammeovirgaceae</taxon>
        <taxon>Marinigracilibium</taxon>
    </lineage>
</organism>
<dbReference type="EMBL" id="JABBNU010000002">
    <property type="protein sequence ID" value="NMM47536.1"/>
    <property type="molecule type" value="Genomic_DNA"/>
</dbReference>
<dbReference type="Proteomes" id="UP000559010">
    <property type="component" value="Unassembled WGS sequence"/>
</dbReference>